<protein>
    <submittedName>
        <fullName evidence="1">Uncharacterized protein</fullName>
    </submittedName>
</protein>
<dbReference type="RefSeq" id="WP_086999909.1">
    <property type="nucleotide sequence ID" value="NZ_FUHW01000038.1"/>
</dbReference>
<organism evidence="1 2">
    <name type="scientific">Arthrobacter rhombi</name>
    <dbReference type="NCBI Taxonomy" id="71253"/>
    <lineage>
        <taxon>Bacteria</taxon>
        <taxon>Bacillati</taxon>
        <taxon>Actinomycetota</taxon>
        <taxon>Actinomycetes</taxon>
        <taxon>Micrococcales</taxon>
        <taxon>Micrococcaceae</taxon>
        <taxon>Arthrobacter</taxon>
    </lineage>
</organism>
<evidence type="ECO:0000313" key="2">
    <source>
        <dbReference type="Proteomes" id="UP000195913"/>
    </source>
</evidence>
<accession>A0A1R4GP43</accession>
<dbReference type="Proteomes" id="UP000195913">
    <property type="component" value="Unassembled WGS sequence"/>
</dbReference>
<name>A0A1R4GP43_9MICC</name>
<gene>
    <name evidence="1" type="ORF">FM101_12170</name>
</gene>
<keyword evidence="2" id="KW-1185">Reference proteome</keyword>
<reference evidence="1 2" key="1">
    <citation type="submission" date="2017-02" db="EMBL/GenBank/DDBJ databases">
        <authorList>
            <person name="Peterson S.W."/>
        </authorList>
    </citation>
    <scope>NUCLEOTIDE SEQUENCE [LARGE SCALE GENOMIC DNA]</scope>
    <source>
        <strain evidence="1 2">B Ar 00.02</strain>
    </source>
</reference>
<evidence type="ECO:0000313" key="1">
    <source>
        <dbReference type="EMBL" id="SJM69961.1"/>
    </source>
</evidence>
<dbReference type="EMBL" id="FUHW01000038">
    <property type="protein sequence ID" value="SJM69961.1"/>
    <property type="molecule type" value="Genomic_DNA"/>
</dbReference>
<sequence>MSESAEELNTLPDFERWETFWVGGQRVGALHRVWQDSVLLTRIAIEDESGDYLAESRIRFVPGPDWDLSWFHSSGMDEPVLLHNPANWTHTGSLPVVTAESLTALDGRELPTGVSRQAPAGTVPGYGEFLVLQNLIGRGLLEASWRSIHDDDGQVQQTKMVAVADQQPPEYVSAPLTGGPTLRYDRFDDDQRAASHWLVDGAILASEWGGAYSLRVADEAGSAAWESIAGLQESTARFLLHGTRP</sequence>
<proteinExistence type="predicted"/>
<dbReference type="AlphaFoldDB" id="A0A1R4GP43"/>